<comment type="caution">
    <text evidence="13">The sequence shown here is derived from an EMBL/GenBank/DDBJ whole genome shotgun (WGS) entry which is preliminary data.</text>
</comment>
<evidence type="ECO:0000259" key="12">
    <source>
        <dbReference type="PROSITE" id="PS50268"/>
    </source>
</evidence>
<comment type="subcellular location">
    <subcellularLocation>
        <location evidence="8">Cell membrane</location>
        <topology evidence="8">Single-pass type I membrane protein</topology>
    </subcellularLocation>
    <subcellularLocation>
        <location evidence="1">Membrane</location>
    </subcellularLocation>
</comment>
<dbReference type="PROSITE" id="PS50268">
    <property type="entry name" value="CADHERIN_2"/>
    <property type="match status" value="3"/>
</dbReference>
<evidence type="ECO:0000313" key="14">
    <source>
        <dbReference type="Proteomes" id="UP000821837"/>
    </source>
</evidence>
<keyword evidence="14" id="KW-1185">Reference proteome</keyword>
<dbReference type="VEuPathDB" id="VectorBase:RSAN_047236"/>
<name>A0A9D4Q9Y9_RHISA</name>
<dbReference type="GO" id="GO:0007156">
    <property type="term" value="P:homophilic cell adhesion via plasma membrane adhesion molecules"/>
    <property type="evidence" value="ECO:0007669"/>
    <property type="project" value="InterPro"/>
</dbReference>
<keyword evidence="2 8" id="KW-0812">Transmembrane</keyword>
<evidence type="ECO:0000256" key="5">
    <source>
        <dbReference type="ARBA" id="ARBA00022989"/>
    </source>
</evidence>
<dbReference type="GO" id="GO:0005509">
    <property type="term" value="F:calcium ion binding"/>
    <property type="evidence" value="ECO:0007669"/>
    <property type="project" value="UniProtKB-UniRule"/>
</dbReference>
<evidence type="ECO:0000256" key="6">
    <source>
        <dbReference type="ARBA" id="ARBA00023136"/>
    </source>
</evidence>
<dbReference type="Proteomes" id="UP000821837">
    <property type="component" value="Unassembled WGS sequence"/>
</dbReference>
<reference evidence="13" key="1">
    <citation type="journal article" date="2020" name="Cell">
        <title>Large-Scale Comparative Analyses of Tick Genomes Elucidate Their Genetic Diversity and Vector Capacities.</title>
        <authorList>
            <consortium name="Tick Genome and Microbiome Consortium (TIGMIC)"/>
            <person name="Jia N."/>
            <person name="Wang J."/>
            <person name="Shi W."/>
            <person name="Du L."/>
            <person name="Sun Y."/>
            <person name="Zhan W."/>
            <person name="Jiang J.F."/>
            <person name="Wang Q."/>
            <person name="Zhang B."/>
            <person name="Ji P."/>
            <person name="Bell-Sakyi L."/>
            <person name="Cui X.M."/>
            <person name="Yuan T.T."/>
            <person name="Jiang B.G."/>
            <person name="Yang W.F."/>
            <person name="Lam T.T."/>
            <person name="Chang Q.C."/>
            <person name="Ding S.J."/>
            <person name="Wang X.J."/>
            <person name="Zhu J.G."/>
            <person name="Ruan X.D."/>
            <person name="Zhao L."/>
            <person name="Wei J.T."/>
            <person name="Ye R.Z."/>
            <person name="Que T.C."/>
            <person name="Du C.H."/>
            <person name="Zhou Y.H."/>
            <person name="Cheng J.X."/>
            <person name="Dai P.F."/>
            <person name="Guo W.B."/>
            <person name="Han X.H."/>
            <person name="Huang E.J."/>
            <person name="Li L.F."/>
            <person name="Wei W."/>
            <person name="Gao Y.C."/>
            <person name="Liu J.Z."/>
            <person name="Shao H.Z."/>
            <person name="Wang X."/>
            <person name="Wang C.C."/>
            <person name="Yang T.C."/>
            <person name="Huo Q.B."/>
            <person name="Li W."/>
            <person name="Chen H.Y."/>
            <person name="Chen S.E."/>
            <person name="Zhou L.G."/>
            <person name="Ni X.B."/>
            <person name="Tian J.H."/>
            <person name="Sheng Y."/>
            <person name="Liu T."/>
            <person name="Pan Y.S."/>
            <person name="Xia L.Y."/>
            <person name="Li J."/>
            <person name="Zhao F."/>
            <person name="Cao W.C."/>
        </authorList>
    </citation>
    <scope>NUCLEOTIDE SEQUENCE</scope>
    <source>
        <tissue evidence="13">Larvae</tissue>
    </source>
</reference>
<dbReference type="InterPro" id="IPR002126">
    <property type="entry name" value="Cadherin-like_dom"/>
</dbReference>
<dbReference type="CDD" id="cd11304">
    <property type="entry name" value="Cadherin_repeat"/>
    <property type="match status" value="4"/>
</dbReference>
<feature type="domain" description="Cadherin" evidence="12">
    <location>
        <begin position="11"/>
        <end position="200"/>
    </location>
</feature>
<keyword evidence="6 11" id="KW-0472">Membrane</keyword>
<proteinExistence type="predicted"/>
<dbReference type="AlphaFoldDB" id="A0A9D4Q9Y9"/>
<reference evidence="13" key="2">
    <citation type="submission" date="2021-09" db="EMBL/GenBank/DDBJ databases">
        <authorList>
            <person name="Jia N."/>
            <person name="Wang J."/>
            <person name="Shi W."/>
            <person name="Du L."/>
            <person name="Sun Y."/>
            <person name="Zhan W."/>
            <person name="Jiang J."/>
            <person name="Wang Q."/>
            <person name="Zhang B."/>
            <person name="Ji P."/>
            <person name="Sakyi L.B."/>
            <person name="Cui X."/>
            <person name="Yuan T."/>
            <person name="Jiang B."/>
            <person name="Yang W."/>
            <person name="Lam T.T.-Y."/>
            <person name="Chang Q."/>
            <person name="Ding S."/>
            <person name="Wang X."/>
            <person name="Zhu J."/>
            <person name="Ruan X."/>
            <person name="Zhao L."/>
            <person name="Wei J."/>
            <person name="Que T."/>
            <person name="Du C."/>
            <person name="Cheng J."/>
            <person name="Dai P."/>
            <person name="Han X."/>
            <person name="Huang E."/>
            <person name="Gao Y."/>
            <person name="Liu J."/>
            <person name="Shao H."/>
            <person name="Ye R."/>
            <person name="Li L."/>
            <person name="Wei W."/>
            <person name="Wang X."/>
            <person name="Wang C."/>
            <person name="Huo Q."/>
            <person name="Li W."/>
            <person name="Guo W."/>
            <person name="Chen H."/>
            <person name="Chen S."/>
            <person name="Zhou L."/>
            <person name="Zhou L."/>
            <person name="Ni X."/>
            <person name="Tian J."/>
            <person name="Zhou Y."/>
            <person name="Sheng Y."/>
            <person name="Liu T."/>
            <person name="Pan Y."/>
            <person name="Xia L."/>
            <person name="Li J."/>
            <person name="Zhao F."/>
            <person name="Cao W."/>
        </authorList>
    </citation>
    <scope>NUCLEOTIDE SEQUENCE</scope>
    <source>
        <strain evidence="13">Rsan-2018</strain>
        <tissue evidence="13">Larvae</tissue>
    </source>
</reference>
<dbReference type="PROSITE" id="PS00232">
    <property type="entry name" value="CADHERIN_1"/>
    <property type="match status" value="1"/>
</dbReference>
<dbReference type="EMBL" id="JABSTV010001248">
    <property type="protein sequence ID" value="KAH7969998.1"/>
    <property type="molecule type" value="Genomic_DNA"/>
</dbReference>
<dbReference type="SUPFAM" id="SSF49313">
    <property type="entry name" value="Cadherin-like"/>
    <property type="match status" value="4"/>
</dbReference>
<dbReference type="PANTHER" id="PTHR24026">
    <property type="entry name" value="FAT ATYPICAL CADHERIN-RELATED"/>
    <property type="match status" value="1"/>
</dbReference>
<comment type="function">
    <text evidence="9">Cadherins are calcium-dependent cell adhesion proteins.</text>
</comment>
<feature type="domain" description="Cadherin" evidence="12">
    <location>
        <begin position="302"/>
        <end position="358"/>
    </location>
</feature>
<gene>
    <name evidence="13" type="ORF">HPB52_023661</name>
</gene>
<feature type="region of interest" description="Disordered" evidence="10">
    <location>
        <begin position="461"/>
        <end position="490"/>
    </location>
</feature>
<dbReference type="GO" id="GO:0009887">
    <property type="term" value="P:animal organ morphogenesis"/>
    <property type="evidence" value="ECO:0007669"/>
    <property type="project" value="UniProtKB-ARBA"/>
</dbReference>
<dbReference type="InterPro" id="IPR015919">
    <property type="entry name" value="Cadherin-like_sf"/>
</dbReference>
<evidence type="ECO:0000256" key="9">
    <source>
        <dbReference type="RuleBase" id="RU004357"/>
    </source>
</evidence>
<organism evidence="13 14">
    <name type="scientific">Rhipicephalus sanguineus</name>
    <name type="common">Brown dog tick</name>
    <name type="synonym">Ixodes sanguineus</name>
    <dbReference type="NCBI Taxonomy" id="34632"/>
    <lineage>
        <taxon>Eukaryota</taxon>
        <taxon>Metazoa</taxon>
        <taxon>Ecdysozoa</taxon>
        <taxon>Arthropoda</taxon>
        <taxon>Chelicerata</taxon>
        <taxon>Arachnida</taxon>
        <taxon>Acari</taxon>
        <taxon>Parasitiformes</taxon>
        <taxon>Ixodida</taxon>
        <taxon>Ixodoidea</taxon>
        <taxon>Ixodidae</taxon>
        <taxon>Rhipicephalinae</taxon>
        <taxon>Rhipicephalus</taxon>
        <taxon>Rhipicephalus</taxon>
    </lineage>
</organism>
<keyword evidence="5 11" id="KW-1133">Transmembrane helix</keyword>
<feature type="domain" description="Cadherin" evidence="12">
    <location>
        <begin position="201"/>
        <end position="301"/>
    </location>
</feature>
<feature type="transmembrane region" description="Helical" evidence="11">
    <location>
        <begin position="406"/>
        <end position="429"/>
    </location>
</feature>
<keyword evidence="3" id="KW-0677">Repeat</keyword>
<keyword evidence="4 7" id="KW-0106">Calcium</keyword>
<protein>
    <recommendedName>
        <fullName evidence="12">Cadherin domain-containing protein</fullName>
    </recommendedName>
</protein>
<feature type="region of interest" description="Disordered" evidence="10">
    <location>
        <begin position="645"/>
        <end position="665"/>
    </location>
</feature>
<dbReference type="GO" id="GO:0005886">
    <property type="term" value="C:plasma membrane"/>
    <property type="evidence" value="ECO:0007669"/>
    <property type="project" value="UniProtKB-SubCell"/>
</dbReference>
<evidence type="ECO:0000256" key="7">
    <source>
        <dbReference type="PROSITE-ProRule" id="PRU00043"/>
    </source>
</evidence>
<evidence type="ECO:0000256" key="3">
    <source>
        <dbReference type="ARBA" id="ARBA00022737"/>
    </source>
</evidence>
<sequence>MQRTLPSRLDYSGTYRASIPENTLPGSTLLRVSASDQDGRVEYRLLDTASGRFVLSHGSLVLARALEPRARYALRVLATDLGRPPRNATAQLLINVEGRGPLAFTQARYEVSISEGAPLGHTLLHLGPLMPGLRYTITSGNRLGCFQVDAAGDLVVVAKLDYDVLPEQRLVVCATDNSGWAALTSVLVHLQDENDNAPRFPLAEYVASLEEGAPMGSPLLVARAIDGDRGPFGRLNYSLVEGTQLVDMDSSTGALTSAVVFDYEAQPHFQLTVRATDSGGRWATARVHVHVLSRDEFMPVFDQEEYRFAVPLGAPIGFVVGRVHATDRDRGPDGRVLYQIRGGSAHFRVNASSGTLSVRAQWSGGARLEVVASSGRRGSLVASTGVTFEEAPAAPAAASASHGLPAWALALLLLALMAVAGLAAAVVLLRGRLQTKRTAEPNLDTSFDTVDLRRDPFPAFYERPDDAAGAMHTSEVSEQSSGRGSAEDEDEEIRMINEGLRPQGDSGSDMSVRNTHEYLARLGIDPAAPIDSWAKAPSAPADDEDLSSLLYAKLDEPAESLGEPSMTGSLSSIVHSEEELAGSYNWDYLLDWGPQYQPLAHVFAEIARLKDDVRVGGAPPRSPVGGAVDDSYAAALSPSFSPALLPLASRSPSPLPCLRRTQPDS</sequence>
<dbReference type="Gene3D" id="4.10.900.10">
    <property type="entry name" value="TCF3-CBD (Catenin binding domain)"/>
    <property type="match status" value="1"/>
</dbReference>
<evidence type="ECO:0000256" key="11">
    <source>
        <dbReference type="SAM" id="Phobius"/>
    </source>
</evidence>
<evidence type="ECO:0000313" key="13">
    <source>
        <dbReference type="EMBL" id="KAH7969998.1"/>
    </source>
</evidence>
<evidence type="ECO:0000256" key="10">
    <source>
        <dbReference type="SAM" id="MobiDB-lite"/>
    </source>
</evidence>
<dbReference type="PRINTS" id="PR00205">
    <property type="entry name" value="CADHERIN"/>
</dbReference>
<dbReference type="InterPro" id="IPR000233">
    <property type="entry name" value="Cadherin_Y-type_LIR"/>
</dbReference>
<evidence type="ECO:0000256" key="8">
    <source>
        <dbReference type="RuleBase" id="RU003318"/>
    </source>
</evidence>
<accession>A0A9D4Q9Y9</accession>
<evidence type="ECO:0000256" key="2">
    <source>
        <dbReference type="ARBA" id="ARBA00022692"/>
    </source>
</evidence>
<dbReference type="Gene3D" id="2.60.40.60">
    <property type="entry name" value="Cadherins"/>
    <property type="match status" value="4"/>
</dbReference>
<dbReference type="InterPro" id="IPR027397">
    <property type="entry name" value="Catenin-bd_sf"/>
</dbReference>
<dbReference type="Pfam" id="PF00028">
    <property type="entry name" value="Cadherin"/>
    <property type="match status" value="3"/>
</dbReference>
<dbReference type="InterPro" id="IPR020894">
    <property type="entry name" value="Cadherin_CS"/>
</dbReference>
<evidence type="ECO:0000256" key="1">
    <source>
        <dbReference type="ARBA" id="ARBA00004370"/>
    </source>
</evidence>
<feature type="compositionally biased region" description="Polar residues" evidence="10">
    <location>
        <begin position="474"/>
        <end position="483"/>
    </location>
</feature>
<dbReference type="Pfam" id="PF01049">
    <property type="entry name" value="CADH_Y-type_LIR"/>
    <property type="match status" value="1"/>
</dbReference>
<evidence type="ECO:0000256" key="4">
    <source>
        <dbReference type="ARBA" id="ARBA00022837"/>
    </source>
</evidence>
<dbReference type="SMART" id="SM00112">
    <property type="entry name" value="CA"/>
    <property type="match status" value="4"/>
</dbReference>
<keyword evidence="8" id="KW-0130">Cell adhesion</keyword>
<dbReference type="PANTHER" id="PTHR24026:SF126">
    <property type="entry name" value="PROTOCADHERIN FAT 4"/>
    <property type="match status" value="1"/>
</dbReference>